<evidence type="ECO:0000256" key="4">
    <source>
        <dbReference type="ARBA" id="ARBA00022692"/>
    </source>
</evidence>
<dbReference type="Proteomes" id="UP000807504">
    <property type="component" value="Unassembled WGS sequence"/>
</dbReference>
<dbReference type="PANTHER" id="PTHR42643:SF24">
    <property type="entry name" value="IONOTROPIC RECEPTOR 60A"/>
    <property type="match status" value="1"/>
</dbReference>
<dbReference type="GO" id="GO:0005886">
    <property type="term" value="C:plasma membrane"/>
    <property type="evidence" value="ECO:0007669"/>
    <property type="project" value="UniProtKB-SubCell"/>
</dbReference>
<evidence type="ECO:0000256" key="12">
    <source>
        <dbReference type="SAM" id="Phobius"/>
    </source>
</evidence>
<keyword evidence="4 12" id="KW-0812">Transmembrane</keyword>
<keyword evidence="7 12" id="KW-0472">Membrane</keyword>
<organism evidence="14 15">
    <name type="scientific">Argiope bruennichi</name>
    <name type="common">Wasp spider</name>
    <name type="synonym">Aranea bruennichi</name>
    <dbReference type="NCBI Taxonomy" id="94029"/>
    <lineage>
        <taxon>Eukaryota</taxon>
        <taxon>Metazoa</taxon>
        <taxon>Ecdysozoa</taxon>
        <taxon>Arthropoda</taxon>
        <taxon>Chelicerata</taxon>
        <taxon>Arachnida</taxon>
        <taxon>Araneae</taxon>
        <taxon>Araneomorphae</taxon>
        <taxon>Entelegynae</taxon>
        <taxon>Araneoidea</taxon>
        <taxon>Araneidae</taxon>
        <taxon>Argiope</taxon>
    </lineage>
</organism>
<keyword evidence="8 14" id="KW-0675">Receptor</keyword>
<sequence length="324" mass="36829">MKQKKLLKIAIKIQPNVFEVDRESDRNPELYGYEGKFLQMILNTLDVDYELIRPPDSEMGRKTKDGNWTGLVGMVYRGEADITVGSLAMTYPRTQAVPFSVPYTANGATFGLKKSGYELSNFAYVHPFDILTWFLTFCILIIMSTLFYVILSGKVSFGKTFLFTFGSVVTQSFIIIPKNPRKRNLLFGLWLLFVAVLSDSYKACLLSFLSVPFEKNTVRTFQELSVAMEEGTHRVFPPKGSFIIEYMAKSEVDSLKIVGKTIISNNWYFNETELKSNKHDGYVIVYMETPTELEIFFAGQKSKEEFIISSEEFGVAPIGYALSE</sequence>
<evidence type="ECO:0000256" key="10">
    <source>
        <dbReference type="ARBA" id="ARBA00023286"/>
    </source>
</evidence>
<dbReference type="SMART" id="SM00918">
    <property type="entry name" value="Lig_chan-Glu_bd"/>
    <property type="match status" value="1"/>
</dbReference>
<keyword evidence="6" id="KW-0406">Ion transport</keyword>
<keyword evidence="2" id="KW-0813">Transport</keyword>
<dbReference type="InterPro" id="IPR019594">
    <property type="entry name" value="Glu/Gly-bd"/>
</dbReference>
<evidence type="ECO:0000256" key="3">
    <source>
        <dbReference type="ARBA" id="ARBA00022475"/>
    </source>
</evidence>
<dbReference type="Pfam" id="PF10613">
    <property type="entry name" value="Lig_chan-Glu_bd"/>
    <property type="match status" value="1"/>
</dbReference>
<dbReference type="SUPFAM" id="SSF53850">
    <property type="entry name" value="Periplasmic binding protein-like II"/>
    <property type="match status" value="1"/>
</dbReference>
<dbReference type="EMBL" id="JABXBU010002231">
    <property type="protein sequence ID" value="KAF8763768.1"/>
    <property type="molecule type" value="Genomic_DNA"/>
</dbReference>
<dbReference type="Gene3D" id="3.40.190.10">
    <property type="entry name" value="Periplasmic binding protein-like II"/>
    <property type="match status" value="1"/>
</dbReference>
<keyword evidence="10" id="KW-1071">Ligand-gated ion channel</keyword>
<evidence type="ECO:0000259" key="13">
    <source>
        <dbReference type="SMART" id="SM00918"/>
    </source>
</evidence>
<keyword evidence="15" id="KW-1185">Reference proteome</keyword>
<evidence type="ECO:0000256" key="9">
    <source>
        <dbReference type="ARBA" id="ARBA00023180"/>
    </source>
</evidence>
<evidence type="ECO:0000256" key="5">
    <source>
        <dbReference type="ARBA" id="ARBA00022989"/>
    </source>
</evidence>
<dbReference type="AlphaFoldDB" id="A0A8T0DZ00"/>
<evidence type="ECO:0000256" key="6">
    <source>
        <dbReference type="ARBA" id="ARBA00023065"/>
    </source>
</evidence>
<feature type="transmembrane region" description="Helical" evidence="12">
    <location>
        <begin position="130"/>
        <end position="151"/>
    </location>
</feature>
<dbReference type="Gene3D" id="1.10.287.70">
    <property type="match status" value="1"/>
</dbReference>
<evidence type="ECO:0000256" key="2">
    <source>
        <dbReference type="ARBA" id="ARBA00022448"/>
    </source>
</evidence>
<feature type="domain" description="Ionotropic glutamate receptor L-glutamate and glycine-binding" evidence="13">
    <location>
        <begin position="15"/>
        <end position="77"/>
    </location>
</feature>
<comment type="subcellular location">
    <subcellularLocation>
        <location evidence="1">Cell membrane</location>
        <topology evidence="1">Multi-pass membrane protein</topology>
    </subcellularLocation>
</comment>
<evidence type="ECO:0000256" key="1">
    <source>
        <dbReference type="ARBA" id="ARBA00004651"/>
    </source>
</evidence>
<keyword evidence="5 12" id="KW-1133">Transmembrane helix</keyword>
<keyword evidence="3" id="KW-1003">Cell membrane</keyword>
<accession>A0A8T0DZ00</accession>
<feature type="transmembrane region" description="Helical" evidence="12">
    <location>
        <begin position="157"/>
        <end position="176"/>
    </location>
</feature>
<dbReference type="GO" id="GO:0015276">
    <property type="term" value="F:ligand-gated monoatomic ion channel activity"/>
    <property type="evidence" value="ECO:0007669"/>
    <property type="project" value="InterPro"/>
</dbReference>
<keyword evidence="9" id="KW-0325">Glycoprotein</keyword>
<feature type="transmembrane region" description="Helical" evidence="12">
    <location>
        <begin position="188"/>
        <end position="209"/>
    </location>
</feature>
<evidence type="ECO:0000313" key="14">
    <source>
        <dbReference type="EMBL" id="KAF8763768.1"/>
    </source>
</evidence>
<reference evidence="14" key="1">
    <citation type="journal article" date="2020" name="bioRxiv">
        <title>Chromosome-level reference genome of the European wasp spider Argiope bruennichi: a resource for studies on range expansion and evolutionary adaptation.</title>
        <authorList>
            <person name="Sheffer M.M."/>
            <person name="Hoppe A."/>
            <person name="Krehenwinkel H."/>
            <person name="Uhl G."/>
            <person name="Kuss A.W."/>
            <person name="Jensen L."/>
            <person name="Jensen C."/>
            <person name="Gillespie R.G."/>
            <person name="Hoff K.J."/>
            <person name="Prost S."/>
        </authorList>
    </citation>
    <scope>NUCLEOTIDE SEQUENCE</scope>
</reference>
<reference evidence="14" key="2">
    <citation type="submission" date="2020-06" db="EMBL/GenBank/DDBJ databases">
        <authorList>
            <person name="Sheffer M."/>
        </authorList>
    </citation>
    <scope>NUCLEOTIDE SEQUENCE</scope>
</reference>
<gene>
    <name evidence="14" type="ORF">HNY73_021913</name>
</gene>
<evidence type="ECO:0000256" key="8">
    <source>
        <dbReference type="ARBA" id="ARBA00023170"/>
    </source>
</evidence>
<evidence type="ECO:0000256" key="7">
    <source>
        <dbReference type="ARBA" id="ARBA00023136"/>
    </source>
</evidence>
<dbReference type="PANTHER" id="PTHR42643">
    <property type="entry name" value="IONOTROPIC RECEPTOR 20A-RELATED"/>
    <property type="match status" value="1"/>
</dbReference>
<keyword evidence="11" id="KW-0407">Ion channel</keyword>
<evidence type="ECO:0000256" key="11">
    <source>
        <dbReference type="ARBA" id="ARBA00023303"/>
    </source>
</evidence>
<dbReference type="InterPro" id="IPR052192">
    <property type="entry name" value="Insect_Ionotropic_Sensory_Rcpt"/>
</dbReference>
<name>A0A8T0DZ00_ARGBR</name>
<proteinExistence type="predicted"/>
<evidence type="ECO:0000313" key="15">
    <source>
        <dbReference type="Proteomes" id="UP000807504"/>
    </source>
</evidence>
<comment type="caution">
    <text evidence="14">The sequence shown here is derived from an EMBL/GenBank/DDBJ whole genome shotgun (WGS) entry which is preliminary data.</text>
</comment>
<protein>
    <submittedName>
        <fullName evidence="14">Glutamate receptor ionotropic like protein</fullName>
    </submittedName>
</protein>